<evidence type="ECO:0000256" key="1">
    <source>
        <dbReference type="SAM" id="SignalP"/>
    </source>
</evidence>
<evidence type="ECO:0000313" key="3">
    <source>
        <dbReference type="Proteomes" id="UP001499987"/>
    </source>
</evidence>
<reference evidence="2 3" key="1">
    <citation type="journal article" date="2019" name="Int. J. Syst. Evol. Microbiol.">
        <title>The Global Catalogue of Microorganisms (GCM) 10K type strain sequencing project: providing services to taxonomists for standard genome sequencing and annotation.</title>
        <authorList>
            <consortium name="The Broad Institute Genomics Platform"/>
            <consortium name="The Broad Institute Genome Sequencing Center for Infectious Disease"/>
            <person name="Wu L."/>
            <person name="Ma J."/>
        </authorList>
    </citation>
    <scope>NUCLEOTIDE SEQUENCE [LARGE SCALE GENOMIC DNA]</scope>
    <source>
        <strain evidence="2 3">JCM 13002</strain>
    </source>
</reference>
<keyword evidence="1" id="KW-0732">Signal</keyword>
<protein>
    <recommendedName>
        <fullName evidence="4">DUF5602 domain-containing protein</fullName>
    </recommendedName>
</protein>
<keyword evidence="3" id="KW-1185">Reference proteome</keyword>
<gene>
    <name evidence="2" type="ORF">GCM10009663_08910</name>
</gene>
<feature type="chain" id="PRO_5047159043" description="DUF5602 domain-containing protein" evidence="1">
    <location>
        <begin position="32"/>
        <end position="344"/>
    </location>
</feature>
<sequence>MSTKKNAFQRPLIASSAAAALLGTAALFAPAAGSASAAGTAVDTTPVKVCLTGNTSTTAEFTVTLPKVAVDPVLQATPSYLGPCASYGTPSALGNGNVRTYAQQEPNGKPISMGFVFPKTMLQNLPTTMTDQHHCYDINGNGVIDEHTECMGGHERPLDLPTALTNTPDIPYKWALLNYNTMGHGPAGIYDLPHFDFHFYVQPKAERDAIRPGPCALAINCDDFATATKPIPSQYMPSGYIDNGVAEVAMGNHLIDQSSPEWHGQTFTQTFIYGAYDAKISFLEPMITKAYLEGLATGANQSGCFPIKQPQAWQVAGWYPKDYCIKYRANRGDYTVSMENYQHS</sequence>
<dbReference type="InterPro" id="IPR033786">
    <property type="entry name" value="TTHB210-like"/>
</dbReference>
<dbReference type="CDD" id="cd11669">
    <property type="entry name" value="TTHB210-like"/>
    <property type="match status" value="1"/>
</dbReference>
<evidence type="ECO:0000313" key="2">
    <source>
        <dbReference type="EMBL" id="GAA1071761.1"/>
    </source>
</evidence>
<organism evidence="2 3">
    <name type="scientific">Kitasatospora arboriphila</name>
    <dbReference type="NCBI Taxonomy" id="258052"/>
    <lineage>
        <taxon>Bacteria</taxon>
        <taxon>Bacillati</taxon>
        <taxon>Actinomycetota</taxon>
        <taxon>Actinomycetes</taxon>
        <taxon>Kitasatosporales</taxon>
        <taxon>Streptomycetaceae</taxon>
        <taxon>Kitasatospora</taxon>
    </lineage>
</organism>
<accession>A0ABN1TC04</accession>
<feature type="signal peptide" evidence="1">
    <location>
        <begin position="1"/>
        <end position="31"/>
    </location>
</feature>
<comment type="caution">
    <text evidence="2">The sequence shown here is derived from an EMBL/GenBank/DDBJ whole genome shotgun (WGS) entry which is preliminary data.</text>
</comment>
<evidence type="ECO:0008006" key="4">
    <source>
        <dbReference type="Google" id="ProtNLM"/>
    </source>
</evidence>
<dbReference type="EMBL" id="BAAALD010000005">
    <property type="protein sequence ID" value="GAA1071761.1"/>
    <property type="molecule type" value="Genomic_DNA"/>
</dbReference>
<dbReference type="Proteomes" id="UP001499987">
    <property type="component" value="Unassembled WGS sequence"/>
</dbReference>
<name>A0ABN1TC04_9ACTN</name>
<dbReference type="RefSeq" id="WP_344622138.1">
    <property type="nucleotide sequence ID" value="NZ_BAAALD010000005.1"/>
</dbReference>
<proteinExistence type="predicted"/>